<feature type="compositionally biased region" description="Polar residues" evidence="1">
    <location>
        <begin position="247"/>
        <end position="257"/>
    </location>
</feature>
<feature type="compositionally biased region" description="Polar residues" evidence="1">
    <location>
        <begin position="136"/>
        <end position="148"/>
    </location>
</feature>
<feature type="region of interest" description="Disordered" evidence="1">
    <location>
        <begin position="1"/>
        <end position="90"/>
    </location>
</feature>
<evidence type="ECO:0000256" key="1">
    <source>
        <dbReference type="SAM" id="MobiDB-lite"/>
    </source>
</evidence>
<dbReference type="EMBL" id="BLXT01007492">
    <property type="protein sequence ID" value="GFO39427.1"/>
    <property type="molecule type" value="Genomic_DNA"/>
</dbReference>
<feature type="region of interest" description="Disordered" evidence="1">
    <location>
        <begin position="222"/>
        <end position="257"/>
    </location>
</feature>
<evidence type="ECO:0000313" key="2">
    <source>
        <dbReference type="EMBL" id="GFO39427.1"/>
    </source>
</evidence>
<accession>A0AAV4D5K8</accession>
<protein>
    <submittedName>
        <fullName evidence="2">Uncharacterized protein</fullName>
    </submittedName>
</protein>
<gene>
    <name evidence="2" type="ORF">PoB_006593200</name>
</gene>
<feature type="compositionally biased region" description="Polar residues" evidence="1">
    <location>
        <begin position="67"/>
        <end position="77"/>
    </location>
</feature>
<dbReference type="AlphaFoldDB" id="A0AAV4D5K8"/>
<feature type="compositionally biased region" description="Basic and acidic residues" evidence="1">
    <location>
        <begin position="78"/>
        <end position="87"/>
    </location>
</feature>
<reference evidence="2 3" key="1">
    <citation type="journal article" date="2021" name="Elife">
        <title>Chloroplast acquisition without the gene transfer in kleptoplastic sea slugs, Plakobranchus ocellatus.</title>
        <authorList>
            <person name="Maeda T."/>
            <person name="Takahashi S."/>
            <person name="Yoshida T."/>
            <person name="Shimamura S."/>
            <person name="Takaki Y."/>
            <person name="Nagai Y."/>
            <person name="Toyoda A."/>
            <person name="Suzuki Y."/>
            <person name="Arimoto A."/>
            <person name="Ishii H."/>
            <person name="Satoh N."/>
            <person name="Nishiyama T."/>
            <person name="Hasebe M."/>
            <person name="Maruyama T."/>
            <person name="Minagawa J."/>
            <person name="Obokata J."/>
            <person name="Shigenobu S."/>
        </authorList>
    </citation>
    <scope>NUCLEOTIDE SEQUENCE [LARGE SCALE GENOMIC DNA]</scope>
</reference>
<organism evidence="2 3">
    <name type="scientific">Plakobranchus ocellatus</name>
    <dbReference type="NCBI Taxonomy" id="259542"/>
    <lineage>
        <taxon>Eukaryota</taxon>
        <taxon>Metazoa</taxon>
        <taxon>Spiralia</taxon>
        <taxon>Lophotrochozoa</taxon>
        <taxon>Mollusca</taxon>
        <taxon>Gastropoda</taxon>
        <taxon>Heterobranchia</taxon>
        <taxon>Euthyneura</taxon>
        <taxon>Panpulmonata</taxon>
        <taxon>Sacoglossa</taxon>
        <taxon>Placobranchoidea</taxon>
        <taxon>Plakobranchidae</taxon>
        <taxon>Plakobranchus</taxon>
    </lineage>
</organism>
<comment type="caution">
    <text evidence="2">The sequence shown here is derived from an EMBL/GenBank/DDBJ whole genome shotgun (WGS) entry which is preliminary data.</text>
</comment>
<name>A0AAV4D5K8_9GAST</name>
<keyword evidence="3" id="KW-1185">Reference proteome</keyword>
<dbReference type="Proteomes" id="UP000735302">
    <property type="component" value="Unassembled WGS sequence"/>
</dbReference>
<proteinExistence type="predicted"/>
<feature type="region of interest" description="Disordered" evidence="1">
    <location>
        <begin position="118"/>
        <end position="148"/>
    </location>
</feature>
<feature type="compositionally biased region" description="Basic residues" evidence="1">
    <location>
        <begin position="11"/>
        <end position="24"/>
    </location>
</feature>
<evidence type="ECO:0000313" key="3">
    <source>
        <dbReference type="Proteomes" id="UP000735302"/>
    </source>
</evidence>
<feature type="compositionally biased region" description="Polar residues" evidence="1">
    <location>
        <begin position="118"/>
        <end position="127"/>
    </location>
</feature>
<sequence>MNRPIRCHSSSTRRRSSSPRRRTTNRNDLHDADTFQPQHSQDEEGPSRRNHSHSRASRSSQYCSRGRQYTQRLSSESRCAHQRDERHSRGRRAYFGSRNFNSLSVVRPFYHHFCLRGTPSNQYNNNRQQREAPENSLRSQRPFQRAQPSRFNTRIFHRGQYPAYGNAHIGRPLSRHERTAFDHDCDFSERDFTQNNQHYTGANICTSQSSYLRAIPFARNRSRTRHPCRQPRLNFDYRFPPRRNGNHTENSTSHNYLSSNARTDSVLQVCYNANPNSHQNPNNQRYGGIHGQMSHGRCISAGNHENSSTDILFQLTCGVDERHLMSASYQRNPLTYEVRTADDLISYQSSLDLLDNITISIGSLRMRVILWSPDRTFFIIT</sequence>